<organism evidence="2 4">
    <name type="scientific">Gordonibacter urolithinfaciens</name>
    <dbReference type="NCBI Taxonomy" id="1335613"/>
    <lineage>
        <taxon>Bacteria</taxon>
        <taxon>Bacillati</taxon>
        <taxon>Actinomycetota</taxon>
        <taxon>Coriobacteriia</taxon>
        <taxon>Eggerthellales</taxon>
        <taxon>Eggerthellaceae</taxon>
        <taxon>Gordonibacter</taxon>
    </lineage>
</organism>
<accession>A0A6N8IFW6</accession>
<reference evidence="2 4" key="2">
    <citation type="submission" date="2019-11" db="EMBL/GenBank/DDBJ databases">
        <title>Whole genome shotgun sequencing (WGS) data from Adlercreutzia equolifaciens ResAG-91, Eggerthella lenta MRI-F36, MRI-F37, MRI-F40, ResAG-49, ResAG-88, ResAG-121, ResAG-145, and Gordonibacter sp. ResAG-5, ResAG-26, ResAG-43, ResAG-50, ResAG-59.</title>
        <authorList>
            <person name="Stoll D.A."/>
            <person name="Danylec N."/>
            <person name="Franz C.M.A.P."/>
            <person name="Huch M."/>
        </authorList>
    </citation>
    <scope>NUCLEOTIDE SEQUENCE [LARGE SCALE GENOMIC DNA]</scope>
    <source>
        <strain evidence="2 4">ResAG-59</strain>
    </source>
</reference>
<reference evidence="1 3" key="1">
    <citation type="journal article" date="2019" name="Nat. Med.">
        <title>A library of human gut bacterial isolates paired with longitudinal multiomics data enables mechanistic microbiome research.</title>
        <authorList>
            <person name="Poyet M."/>
            <person name="Groussin M."/>
            <person name="Gibbons S.M."/>
            <person name="Avila-Pacheco J."/>
            <person name="Jiang X."/>
            <person name="Kearney S.M."/>
            <person name="Perrotta A.R."/>
            <person name="Berdy B."/>
            <person name="Zhao S."/>
            <person name="Lieberman T.D."/>
            <person name="Swanson P.K."/>
            <person name="Smith M."/>
            <person name="Roesemann S."/>
            <person name="Alexander J.E."/>
            <person name="Rich S.A."/>
            <person name="Livny J."/>
            <person name="Vlamakis H."/>
            <person name="Clish C."/>
            <person name="Bullock K."/>
            <person name="Deik A."/>
            <person name="Scott J."/>
            <person name="Pierce K.A."/>
            <person name="Xavier R.J."/>
            <person name="Alm E.J."/>
        </authorList>
    </citation>
    <scope>NUCLEOTIDE SEQUENCE [LARGE SCALE GENOMIC DNA]</scope>
    <source>
        <strain evidence="1 3">BIOML-A1</strain>
    </source>
</reference>
<keyword evidence="4" id="KW-1185">Reference proteome</keyword>
<dbReference type="Proteomes" id="UP000462865">
    <property type="component" value="Unassembled WGS sequence"/>
</dbReference>
<gene>
    <name evidence="1" type="ORF">GKG38_12855</name>
    <name evidence="2" type="ORF">GO738_04890</name>
</gene>
<name>A0A6N8IFW6_9ACTN</name>
<evidence type="ECO:0000313" key="1">
    <source>
        <dbReference type="EMBL" id="MSA95925.1"/>
    </source>
</evidence>
<evidence type="ECO:0000313" key="4">
    <source>
        <dbReference type="Proteomes" id="UP000468327"/>
    </source>
</evidence>
<evidence type="ECO:0000313" key="3">
    <source>
        <dbReference type="Proteomes" id="UP000462865"/>
    </source>
</evidence>
<sequence>MLQLPDNCAIFTFWDSFTLLKAGENIKTIELPRRVESCLYAGIARRTGGWSAKDAYINKTTYDSVEIVAWPDAESSIGLHFDYQLVWIGKLS</sequence>
<dbReference type="AlphaFoldDB" id="A0A6N8IFW6"/>
<dbReference type="EMBL" id="WKZA01000083">
    <property type="protein sequence ID" value="MSA95925.1"/>
    <property type="molecule type" value="Genomic_DNA"/>
</dbReference>
<dbReference type="EMBL" id="WPOC01000006">
    <property type="protein sequence ID" value="MVN14697.1"/>
    <property type="molecule type" value="Genomic_DNA"/>
</dbReference>
<evidence type="ECO:0000313" key="2">
    <source>
        <dbReference type="EMBL" id="MVN14697.1"/>
    </source>
</evidence>
<protein>
    <submittedName>
        <fullName evidence="2">Uncharacterized protein</fullName>
    </submittedName>
</protein>
<dbReference type="RefSeq" id="WP_154270775.1">
    <property type="nucleotide sequence ID" value="NZ_JAJCHO010000005.1"/>
</dbReference>
<proteinExistence type="predicted"/>
<dbReference type="Proteomes" id="UP000468327">
    <property type="component" value="Unassembled WGS sequence"/>
</dbReference>
<comment type="caution">
    <text evidence="2">The sequence shown here is derived from an EMBL/GenBank/DDBJ whole genome shotgun (WGS) entry which is preliminary data.</text>
</comment>